<dbReference type="EMBL" id="CP032829">
    <property type="protein sequence ID" value="AYJ87634.1"/>
    <property type="molecule type" value="Genomic_DNA"/>
</dbReference>
<evidence type="ECO:0000313" key="1">
    <source>
        <dbReference type="EMBL" id="AYJ87634.1"/>
    </source>
</evidence>
<organism evidence="1 2">
    <name type="scientific">Sphingomonas paeninsulae</name>
    <dbReference type="NCBI Taxonomy" id="2319844"/>
    <lineage>
        <taxon>Bacteria</taxon>
        <taxon>Pseudomonadati</taxon>
        <taxon>Pseudomonadota</taxon>
        <taxon>Alphaproteobacteria</taxon>
        <taxon>Sphingomonadales</taxon>
        <taxon>Sphingomonadaceae</taxon>
        <taxon>Sphingomonas</taxon>
    </lineage>
</organism>
<gene>
    <name evidence="1" type="ORF">D3Y57_19045</name>
</gene>
<name>A0A494TJE8_SPHPE</name>
<reference evidence="1 2" key="1">
    <citation type="submission" date="2018-09" db="EMBL/GenBank/DDBJ databases">
        <title>Sphingomonas peninsula sp. nov., isolated from fildes peninsula, Antarctic soil.</title>
        <authorList>
            <person name="Yingchao G."/>
        </authorList>
    </citation>
    <scope>NUCLEOTIDE SEQUENCE [LARGE SCALE GENOMIC DNA]</scope>
    <source>
        <strain evidence="1 2">YZ-8</strain>
    </source>
</reference>
<keyword evidence="2" id="KW-1185">Reference proteome</keyword>
<dbReference type="AlphaFoldDB" id="A0A494TJE8"/>
<proteinExistence type="predicted"/>
<dbReference type="RefSeq" id="WP_121155206.1">
    <property type="nucleotide sequence ID" value="NZ_CP032829.1"/>
</dbReference>
<dbReference type="OrthoDB" id="981203at2"/>
<dbReference type="KEGG" id="spha:D3Y57_19045"/>
<dbReference type="Proteomes" id="UP000276254">
    <property type="component" value="Chromosome"/>
</dbReference>
<evidence type="ECO:0000313" key="2">
    <source>
        <dbReference type="Proteomes" id="UP000276254"/>
    </source>
</evidence>
<accession>A0A494TJE8</accession>
<protein>
    <submittedName>
        <fullName evidence="1">Uncharacterized protein</fullName>
    </submittedName>
</protein>
<sequence>MSAQHTPGPWRVDDYHDGFEIVGNVARATRFGKKGEWTVASIEMDMPDGAETANAHLIAAAPDLLAALEALVSSFETHRPKLLWDNARAAIAKAAPQ</sequence>